<dbReference type="GO" id="GO:0030267">
    <property type="term" value="F:glyoxylate reductase (NADPH) activity"/>
    <property type="evidence" value="ECO:0007669"/>
    <property type="project" value="TreeGrafter"/>
</dbReference>
<dbReference type="PANTHER" id="PTHR10996">
    <property type="entry name" value="2-HYDROXYACID DEHYDROGENASE-RELATED"/>
    <property type="match status" value="1"/>
</dbReference>
<dbReference type="EMBL" id="QGKL01000041">
    <property type="protein sequence ID" value="PWQ94101.1"/>
    <property type="molecule type" value="Genomic_DNA"/>
</dbReference>
<dbReference type="SUPFAM" id="SSF52283">
    <property type="entry name" value="Formate/glycerate dehydrogenase catalytic domain-like"/>
    <property type="match status" value="1"/>
</dbReference>
<keyword evidence="3" id="KW-0520">NAD</keyword>
<evidence type="ECO:0000259" key="6">
    <source>
        <dbReference type="Pfam" id="PF02826"/>
    </source>
</evidence>
<dbReference type="Proteomes" id="UP000245506">
    <property type="component" value="Unassembled WGS sequence"/>
</dbReference>
<proteinExistence type="inferred from homology"/>
<evidence type="ECO:0000313" key="7">
    <source>
        <dbReference type="EMBL" id="PWQ94101.1"/>
    </source>
</evidence>
<feature type="domain" description="D-isomer specific 2-hydroxyacid dehydrogenase NAD-binding" evidence="6">
    <location>
        <begin position="109"/>
        <end position="284"/>
    </location>
</feature>
<dbReference type="GO" id="GO:0016618">
    <property type="term" value="F:hydroxypyruvate reductase [NAD(P)H] activity"/>
    <property type="evidence" value="ECO:0007669"/>
    <property type="project" value="TreeGrafter"/>
</dbReference>
<dbReference type="RefSeq" id="WP_109824700.1">
    <property type="nucleotide sequence ID" value="NZ_QGKL01000041.1"/>
</dbReference>
<name>A0A317C798_9GAMM</name>
<accession>A0A317C798</accession>
<dbReference type="CDD" id="cd12156">
    <property type="entry name" value="HPPR"/>
    <property type="match status" value="1"/>
</dbReference>
<evidence type="ECO:0000259" key="5">
    <source>
        <dbReference type="Pfam" id="PF00389"/>
    </source>
</evidence>
<dbReference type="AlphaFoldDB" id="A0A317C798"/>
<reference evidence="7 8" key="1">
    <citation type="submission" date="2018-05" db="EMBL/GenBank/DDBJ databases">
        <title>Leucothrix arctica sp. nov., isolated from Arctic seawater.</title>
        <authorList>
            <person name="Choi A."/>
            <person name="Baek K."/>
        </authorList>
    </citation>
    <scope>NUCLEOTIDE SEQUENCE [LARGE SCALE GENOMIC DNA]</scope>
    <source>
        <strain evidence="7 8">IMCC9719</strain>
    </source>
</reference>
<dbReference type="InterPro" id="IPR006140">
    <property type="entry name" value="D-isomer_DH_NAD-bd"/>
</dbReference>
<sequence>MSKPHILHVVPYPKEEETSLEARFTLHRLYEVDNKAAFYKEYGATIRGISTRASAGVTRETIESLPKLEIISVYGVGYDKVDLEAAKARNIIVTNTPDVLTGDVADLAVGMLLMLSRRMSQAEQWVHSGNWVNTVSFPLSRRVHGKRIGILGLGRIGDAIAERLSGFEMQIAYTSRQPKETAAPDWEFVSEVVALAEQSDVLIVALASTPETQHLVNAEVIEALGPNGLLVNISRSSNVDETALLNALESGALAGAALDVFEGEPNINPRFLALENVLVQPHIGSATTETRQAMMSLVLANLEQYFEQGEALTPVY</sequence>
<keyword evidence="1" id="KW-0521">NADP</keyword>
<dbReference type="InterPro" id="IPR036291">
    <property type="entry name" value="NAD(P)-bd_dom_sf"/>
</dbReference>
<evidence type="ECO:0000256" key="1">
    <source>
        <dbReference type="ARBA" id="ARBA00022857"/>
    </source>
</evidence>
<protein>
    <submittedName>
        <fullName evidence="7">Hydroxyacid dehydrogenase</fullName>
    </submittedName>
</protein>
<dbReference type="GO" id="GO:0005829">
    <property type="term" value="C:cytosol"/>
    <property type="evidence" value="ECO:0007669"/>
    <property type="project" value="TreeGrafter"/>
</dbReference>
<comment type="similarity">
    <text evidence="4">Belongs to the D-isomer specific 2-hydroxyacid dehydrogenase family.</text>
</comment>
<dbReference type="InterPro" id="IPR050223">
    <property type="entry name" value="D-isomer_2-hydroxyacid_DH"/>
</dbReference>
<feature type="domain" description="D-isomer specific 2-hydroxyacid dehydrogenase catalytic" evidence="5">
    <location>
        <begin position="44"/>
        <end position="315"/>
    </location>
</feature>
<evidence type="ECO:0000256" key="2">
    <source>
        <dbReference type="ARBA" id="ARBA00023002"/>
    </source>
</evidence>
<dbReference type="OrthoDB" id="9805416at2"/>
<dbReference type="SUPFAM" id="SSF51735">
    <property type="entry name" value="NAD(P)-binding Rossmann-fold domains"/>
    <property type="match status" value="1"/>
</dbReference>
<dbReference type="PANTHER" id="PTHR10996:SF178">
    <property type="entry name" value="2-HYDROXYACID DEHYDROGENASE YGL185C-RELATED"/>
    <property type="match status" value="1"/>
</dbReference>
<evidence type="ECO:0000256" key="4">
    <source>
        <dbReference type="RuleBase" id="RU003719"/>
    </source>
</evidence>
<dbReference type="Pfam" id="PF00389">
    <property type="entry name" value="2-Hacid_dh"/>
    <property type="match status" value="1"/>
</dbReference>
<dbReference type="Gene3D" id="3.40.50.720">
    <property type="entry name" value="NAD(P)-binding Rossmann-like Domain"/>
    <property type="match status" value="2"/>
</dbReference>
<dbReference type="FunFam" id="3.40.50.720:FF:000213">
    <property type="entry name" value="Putative 2-hydroxyacid dehydrogenase"/>
    <property type="match status" value="1"/>
</dbReference>
<dbReference type="GO" id="GO:0051287">
    <property type="term" value="F:NAD binding"/>
    <property type="evidence" value="ECO:0007669"/>
    <property type="project" value="InterPro"/>
</dbReference>
<evidence type="ECO:0000256" key="3">
    <source>
        <dbReference type="ARBA" id="ARBA00023027"/>
    </source>
</evidence>
<gene>
    <name evidence="7" type="ORF">DKT75_16305</name>
</gene>
<evidence type="ECO:0000313" key="8">
    <source>
        <dbReference type="Proteomes" id="UP000245506"/>
    </source>
</evidence>
<dbReference type="Pfam" id="PF02826">
    <property type="entry name" value="2-Hacid_dh_C"/>
    <property type="match status" value="1"/>
</dbReference>
<keyword evidence="2 4" id="KW-0560">Oxidoreductase</keyword>
<dbReference type="InterPro" id="IPR006139">
    <property type="entry name" value="D-isomer_2_OHA_DH_cat_dom"/>
</dbReference>
<comment type="caution">
    <text evidence="7">The sequence shown here is derived from an EMBL/GenBank/DDBJ whole genome shotgun (WGS) entry which is preliminary data.</text>
</comment>
<keyword evidence="8" id="KW-1185">Reference proteome</keyword>
<organism evidence="7 8">
    <name type="scientific">Leucothrix arctica</name>
    <dbReference type="NCBI Taxonomy" id="1481894"/>
    <lineage>
        <taxon>Bacteria</taxon>
        <taxon>Pseudomonadati</taxon>
        <taxon>Pseudomonadota</taxon>
        <taxon>Gammaproteobacteria</taxon>
        <taxon>Thiotrichales</taxon>
        <taxon>Thiotrichaceae</taxon>
        <taxon>Leucothrix</taxon>
    </lineage>
</organism>